<keyword evidence="2" id="KW-1185">Reference proteome</keyword>
<dbReference type="Proteomes" id="UP001500151">
    <property type="component" value="Unassembled WGS sequence"/>
</dbReference>
<comment type="caution">
    <text evidence="1">The sequence shown here is derived from an EMBL/GenBank/DDBJ whole genome shotgun (WGS) entry which is preliminary data.</text>
</comment>
<protein>
    <submittedName>
        <fullName evidence="1">Uncharacterized protein</fullName>
    </submittedName>
</protein>
<reference evidence="2" key="1">
    <citation type="journal article" date="2019" name="Int. J. Syst. Evol. Microbiol.">
        <title>The Global Catalogue of Microorganisms (GCM) 10K type strain sequencing project: providing services to taxonomists for standard genome sequencing and annotation.</title>
        <authorList>
            <consortium name="The Broad Institute Genomics Platform"/>
            <consortium name="The Broad Institute Genome Sequencing Center for Infectious Disease"/>
            <person name="Wu L."/>
            <person name="Ma J."/>
        </authorList>
    </citation>
    <scope>NUCLEOTIDE SEQUENCE [LARGE SCALE GENOMIC DNA]</scope>
    <source>
        <strain evidence="2">JCM 4524</strain>
    </source>
</reference>
<sequence length="78" mass="8488">MQYDAWQVVRDGMHVYGGDVLAHVLAIDHDGVRAAVEAQLEAVRCRHRRSLDLGTRLGLHGLPRETGCPNAGCAPAAW</sequence>
<proteinExistence type="predicted"/>
<gene>
    <name evidence="1" type="ORF">GCM10010307_70730</name>
</gene>
<accession>A0ABP6DZV5</accession>
<evidence type="ECO:0000313" key="1">
    <source>
        <dbReference type="EMBL" id="GAA2656767.1"/>
    </source>
</evidence>
<evidence type="ECO:0000313" key="2">
    <source>
        <dbReference type="Proteomes" id="UP001500151"/>
    </source>
</evidence>
<organism evidence="1 2">
    <name type="scientific">Streptomyces vastus</name>
    <dbReference type="NCBI Taxonomy" id="285451"/>
    <lineage>
        <taxon>Bacteria</taxon>
        <taxon>Bacillati</taxon>
        <taxon>Actinomycetota</taxon>
        <taxon>Actinomycetes</taxon>
        <taxon>Kitasatosporales</taxon>
        <taxon>Streptomycetaceae</taxon>
        <taxon>Streptomyces</taxon>
    </lineage>
</organism>
<name>A0ABP6DZV5_9ACTN</name>
<dbReference type="EMBL" id="BAAASJ010000113">
    <property type="protein sequence ID" value="GAA2656767.1"/>
    <property type="molecule type" value="Genomic_DNA"/>
</dbReference>